<dbReference type="AlphaFoldDB" id="A0A8J2JY28"/>
<gene>
    <name evidence="2" type="ORF">AFUS01_LOCUS16351</name>
</gene>
<feature type="region of interest" description="Disordered" evidence="1">
    <location>
        <begin position="140"/>
        <end position="225"/>
    </location>
</feature>
<dbReference type="EMBL" id="CAJVCH010149638">
    <property type="protein sequence ID" value="CAG7727514.1"/>
    <property type="molecule type" value="Genomic_DNA"/>
</dbReference>
<protein>
    <submittedName>
        <fullName evidence="2">Uncharacterized protein</fullName>
    </submittedName>
</protein>
<evidence type="ECO:0000313" key="3">
    <source>
        <dbReference type="Proteomes" id="UP000708208"/>
    </source>
</evidence>
<comment type="caution">
    <text evidence="2">The sequence shown here is derived from an EMBL/GenBank/DDBJ whole genome shotgun (WGS) entry which is preliminary data.</text>
</comment>
<feature type="compositionally biased region" description="Basic and acidic residues" evidence="1">
    <location>
        <begin position="173"/>
        <end position="190"/>
    </location>
</feature>
<feature type="compositionally biased region" description="Polar residues" evidence="1">
    <location>
        <begin position="140"/>
        <end position="149"/>
    </location>
</feature>
<name>A0A8J2JY28_9HEXA</name>
<sequence length="225" mass="25054">MGQNNVSKTLRSESFSQSIFIKKHAKRNDPRTRYCLVDLLRSLLLHRSQEAVQRNKQEGKLPFLIESIYQKRDVNNRSAANEKLSEGMTGENTGRSSMKPSGNTHYNIFGDPPVSPRRAGKVYHMSSDIFGVGSIVSRSGQHLNNQSDQKGFHDTDSSNAKAGDANKNNGGLLERKGSTTKMPDDWKPNARENGCNPVTGDGYAEGDAGKTQKRHYQRGRSQSLW</sequence>
<feature type="region of interest" description="Disordered" evidence="1">
    <location>
        <begin position="77"/>
        <end position="103"/>
    </location>
</feature>
<organism evidence="2 3">
    <name type="scientific">Allacma fusca</name>
    <dbReference type="NCBI Taxonomy" id="39272"/>
    <lineage>
        <taxon>Eukaryota</taxon>
        <taxon>Metazoa</taxon>
        <taxon>Ecdysozoa</taxon>
        <taxon>Arthropoda</taxon>
        <taxon>Hexapoda</taxon>
        <taxon>Collembola</taxon>
        <taxon>Symphypleona</taxon>
        <taxon>Sminthuridae</taxon>
        <taxon>Allacma</taxon>
    </lineage>
</organism>
<evidence type="ECO:0000313" key="2">
    <source>
        <dbReference type="EMBL" id="CAG7727514.1"/>
    </source>
</evidence>
<proteinExistence type="predicted"/>
<accession>A0A8J2JY28</accession>
<dbReference type="Proteomes" id="UP000708208">
    <property type="component" value="Unassembled WGS sequence"/>
</dbReference>
<reference evidence="2" key="1">
    <citation type="submission" date="2021-06" db="EMBL/GenBank/DDBJ databases">
        <authorList>
            <person name="Hodson N. C."/>
            <person name="Mongue J. A."/>
            <person name="Jaron S. K."/>
        </authorList>
    </citation>
    <scope>NUCLEOTIDE SEQUENCE</scope>
</reference>
<evidence type="ECO:0000256" key="1">
    <source>
        <dbReference type="SAM" id="MobiDB-lite"/>
    </source>
</evidence>
<keyword evidence="3" id="KW-1185">Reference proteome</keyword>
<feature type="compositionally biased region" description="Low complexity" evidence="1">
    <location>
        <begin position="159"/>
        <end position="171"/>
    </location>
</feature>
<feature type="compositionally biased region" description="Polar residues" evidence="1">
    <location>
        <begin position="90"/>
        <end position="103"/>
    </location>
</feature>